<dbReference type="InterPro" id="IPR023997">
    <property type="entry name" value="TonB-dep_OMP_SusC/RagA_CS"/>
</dbReference>
<evidence type="ECO:0000259" key="8">
    <source>
        <dbReference type="Pfam" id="PF07715"/>
    </source>
</evidence>
<evidence type="ECO:0000256" key="7">
    <source>
        <dbReference type="PROSITE-ProRule" id="PRU01360"/>
    </source>
</evidence>
<dbReference type="InterPro" id="IPR008969">
    <property type="entry name" value="CarboxyPept-like_regulatory"/>
</dbReference>
<reference evidence="9" key="1">
    <citation type="submission" date="2023-06" db="EMBL/GenBank/DDBJ databases">
        <title>Genomic of Agaribacillus aureum.</title>
        <authorList>
            <person name="Wang G."/>
        </authorList>
    </citation>
    <scope>NUCLEOTIDE SEQUENCE</scope>
    <source>
        <strain evidence="9">BMA12</strain>
    </source>
</reference>
<keyword evidence="10" id="KW-1185">Reference proteome</keyword>
<evidence type="ECO:0000256" key="1">
    <source>
        <dbReference type="ARBA" id="ARBA00004571"/>
    </source>
</evidence>
<dbReference type="Pfam" id="PF13715">
    <property type="entry name" value="CarbopepD_reg_2"/>
    <property type="match status" value="1"/>
</dbReference>
<dbReference type="Gene3D" id="2.60.40.1120">
    <property type="entry name" value="Carboxypeptidase-like, regulatory domain"/>
    <property type="match status" value="1"/>
</dbReference>
<evidence type="ECO:0000256" key="3">
    <source>
        <dbReference type="ARBA" id="ARBA00022452"/>
    </source>
</evidence>
<proteinExistence type="inferred from homology"/>
<comment type="caution">
    <text evidence="9">The sequence shown here is derived from an EMBL/GenBank/DDBJ whole genome shotgun (WGS) entry which is preliminary data.</text>
</comment>
<dbReference type="NCBIfam" id="TIGR04057">
    <property type="entry name" value="SusC_RagA_signa"/>
    <property type="match status" value="1"/>
</dbReference>
<gene>
    <name evidence="9" type="ORF">QQ020_32645</name>
</gene>
<dbReference type="PROSITE" id="PS52016">
    <property type="entry name" value="TONB_DEPENDENT_REC_3"/>
    <property type="match status" value="1"/>
</dbReference>
<dbReference type="InterPro" id="IPR012910">
    <property type="entry name" value="Plug_dom"/>
</dbReference>
<dbReference type="SUPFAM" id="SSF49464">
    <property type="entry name" value="Carboxypeptidase regulatory domain-like"/>
    <property type="match status" value="1"/>
</dbReference>
<dbReference type="InterPro" id="IPR037066">
    <property type="entry name" value="Plug_dom_sf"/>
</dbReference>
<dbReference type="Gene3D" id="2.170.130.10">
    <property type="entry name" value="TonB-dependent receptor, plug domain"/>
    <property type="match status" value="1"/>
</dbReference>
<accession>A0ABT8LIK6</accession>
<keyword evidence="4 7" id="KW-0812">Transmembrane</keyword>
<dbReference type="Proteomes" id="UP001172083">
    <property type="component" value="Unassembled WGS sequence"/>
</dbReference>
<dbReference type="Pfam" id="PF07715">
    <property type="entry name" value="Plug"/>
    <property type="match status" value="1"/>
</dbReference>
<evidence type="ECO:0000256" key="2">
    <source>
        <dbReference type="ARBA" id="ARBA00022448"/>
    </source>
</evidence>
<feature type="domain" description="TonB-dependent receptor plug" evidence="8">
    <location>
        <begin position="230"/>
        <end position="359"/>
    </location>
</feature>
<keyword evidence="3 7" id="KW-1134">Transmembrane beta strand</keyword>
<dbReference type="InterPro" id="IPR036942">
    <property type="entry name" value="Beta-barrel_TonB_sf"/>
</dbReference>
<evidence type="ECO:0000313" key="9">
    <source>
        <dbReference type="EMBL" id="MDN5216866.1"/>
    </source>
</evidence>
<dbReference type="Gene3D" id="2.40.170.20">
    <property type="entry name" value="TonB-dependent receptor, beta-barrel domain"/>
    <property type="match status" value="1"/>
</dbReference>
<evidence type="ECO:0000256" key="6">
    <source>
        <dbReference type="ARBA" id="ARBA00023237"/>
    </source>
</evidence>
<protein>
    <submittedName>
        <fullName evidence="9">SusC/RagA family TonB-linked outer membrane protein</fullName>
    </submittedName>
</protein>
<organism evidence="9 10">
    <name type="scientific">Agaribacillus aureus</name>
    <dbReference type="NCBI Taxonomy" id="3051825"/>
    <lineage>
        <taxon>Bacteria</taxon>
        <taxon>Pseudomonadati</taxon>
        <taxon>Bacteroidota</taxon>
        <taxon>Cytophagia</taxon>
        <taxon>Cytophagales</taxon>
        <taxon>Splendidivirgaceae</taxon>
        <taxon>Agaribacillus</taxon>
    </lineage>
</organism>
<name>A0ABT8LIK6_9BACT</name>
<dbReference type="InterPro" id="IPR023996">
    <property type="entry name" value="TonB-dep_OMP_SusC/RagA"/>
</dbReference>
<evidence type="ECO:0000313" key="10">
    <source>
        <dbReference type="Proteomes" id="UP001172083"/>
    </source>
</evidence>
<evidence type="ECO:0000256" key="5">
    <source>
        <dbReference type="ARBA" id="ARBA00023136"/>
    </source>
</evidence>
<keyword evidence="6 7" id="KW-0998">Cell outer membrane</keyword>
<keyword evidence="5 7" id="KW-0472">Membrane</keyword>
<comment type="similarity">
    <text evidence="7">Belongs to the TonB-dependent receptor family.</text>
</comment>
<evidence type="ECO:0000256" key="4">
    <source>
        <dbReference type="ARBA" id="ARBA00022692"/>
    </source>
</evidence>
<dbReference type="EMBL" id="JAUJEB010000011">
    <property type="protein sequence ID" value="MDN5216866.1"/>
    <property type="molecule type" value="Genomic_DNA"/>
</dbReference>
<dbReference type="NCBIfam" id="TIGR04056">
    <property type="entry name" value="OMP_RagA_SusC"/>
    <property type="match status" value="1"/>
</dbReference>
<comment type="subcellular location">
    <subcellularLocation>
        <location evidence="1 7">Cell outer membrane</location>
        <topology evidence="1 7">Multi-pass membrane protein</topology>
    </subcellularLocation>
</comment>
<dbReference type="InterPro" id="IPR039426">
    <property type="entry name" value="TonB-dep_rcpt-like"/>
</dbReference>
<sequence>MKNILLKLIMFTKYSTYGVFLQLMFVTMVLASESTAQRYQSVKNVNVSLAFENAQLPEVIRAIEQNTYFEFAYDQNVLNTQVRLNFNNSDRPVFDYLMEMSKKANLKFKQVNNLITINRKKMLSFGSDVEIEIRQDFAVSGKVTDENDVPLPGVSIIAKGTTKGTVTDIDGNYRINVQEGITTLVYSYIGYLSQEIDISGRNVIDVVLKPDLTQLEEVVVTAMGVTRDRKSLGYAISKIDGKDLVKAGNPVNPFSILQGRAAGVNVRQSVSGPTGGIEINIRGTNALEFEANTRPLFVVDGVPIYDTESQIFGGGGTAERKGDYGSGINDLNALDIESLEILKGAKASVLYGSAGANGVVLITTKSGKKQEGFGVDVNYQYSIERPRNYIDFQNEFGTGWNEYDEYYIDVDGVSTRVQGAVAGNFGPAFAGNEDVQLLYWDGVTRPYQAYPNNYMFAYDNGHTMSTNVAISNGGDFGNTRFSFTNYDYQGIVPDFFQKKNTFSFAGKQNISPKVSFDYAANYYSVKTQNRISEWAVGMVNGLNRDAPYEELMAKEQYKVTDPLDPNFGYFYTDDYRDFNDPNYVDGILTQFYPEMPMARQYYGRESDRYIDDKSHLIASLRPSIYFTDWLYFVGQASIDLTNIDIENREKPLAVDPEILGGEYRVQKEKALNHEFRAFMNFDKSLVNDRLKVFVMGGGTYSRQFRDKLYAGIWASPGNSGFTYPDWYNLGNQVVDIDANVWPDRASEIGQVRGYTTDERKLYSVLGLATLTWDDIYTLELNARQDWTSTLDPENNTYFYPGVAFTWNFTNMARNVVPALQFGKLRASFADVGRDAPSTYFAYQGLQAGTLVAGTNALPVQGPSSLFGGVIKPERKREFEIGTELKFFQGNRLGIDFSYYNNNVYDQIMSVQLTPTTAANAIKINAGDVQNWGYELSLNGVPIQTNDLRLEMTLMMASQHNKIIELFPGLPQKVITNVGHGVQVLAREGERSGNIYAIGPRTVESGQFAGRPIVASDGISYDLDEQEEILTGNIYPDFLGGFSTNLSYKGLNLGLFLDYSFGASVYNFADYVLKGTGTSAQSLPGRNEEHGGVAYYIDDATGDNIPWEHDQPAPPNAQDGLVYHDGIIIEGVQEDLTDVNNPVYTENDVIVSAGEYYYSNFVYWTGGQILDGVNNRYDNDYIKIREITLSYNVPQTLAQKLSLQHLSVTLFARNLGYLYKTMPNFDAEASTGTKTFRGETVLPSTQSFGFQLSFGI</sequence>
<keyword evidence="2 7" id="KW-0813">Transport</keyword>
<dbReference type="SUPFAM" id="SSF56935">
    <property type="entry name" value="Porins"/>
    <property type="match status" value="1"/>
</dbReference>
<dbReference type="RefSeq" id="WP_346762203.1">
    <property type="nucleotide sequence ID" value="NZ_JAUJEB010000011.1"/>
</dbReference>